<name>A0A8S9RAG6_BRACR</name>
<reference evidence="1" key="1">
    <citation type="submission" date="2019-12" db="EMBL/GenBank/DDBJ databases">
        <title>Genome sequencing and annotation of Brassica cretica.</title>
        <authorList>
            <person name="Studholme D.J."/>
            <person name="Sarris P."/>
        </authorList>
    </citation>
    <scope>NUCLEOTIDE SEQUENCE</scope>
    <source>
        <strain evidence="1">PFS-109/04</strain>
        <tissue evidence="1">Leaf</tissue>
    </source>
</reference>
<accession>A0A8S9RAG6</accession>
<comment type="caution">
    <text evidence="1">The sequence shown here is derived from an EMBL/GenBank/DDBJ whole genome shotgun (WGS) entry which is preliminary data.</text>
</comment>
<evidence type="ECO:0000313" key="1">
    <source>
        <dbReference type="EMBL" id="KAF3569784.1"/>
    </source>
</evidence>
<evidence type="ECO:0000313" key="2">
    <source>
        <dbReference type="Proteomes" id="UP000712600"/>
    </source>
</evidence>
<dbReference type="AlphaFoldDB" id="A0A8S9RAG6"/>
<dbReference type="EMBL" id="QGKX02000095">
    <property type="protein sequence ID" value="KAF3569784.1"/>
    <property type="molecule type" value="Genomic_DNA"/>
</dbReference>
<protein>
    <submittedName>
        <fullName evidence="1">Uncharacterized protein</fullName>
    </submittedName>
</protein>
<sequence length="71" mass="7619">MRRSILSRVNTCYPNNGSGSRTCPFLPLGQFRLKPSKIVSAPAIQAQGQISIVASPITAGFEEDKSYASGF</sequence>
<organism evidence="1 2">
    <name type="scientific">Brassica cretica</name>
    <name type="common">Mustard</name>
    <dbReference type="NCBI Taxonomy" id="69181"/>
    <lineage>
        <taxon>Eukaryota</taxon>
        <taxon>Viridiplantae</taxon>
        <taxon>Streptophyta</taxon>
        <taxon>Embryophyta</taxon>
        <taxon>Tracheophyta</taxon>
        <taxon>Spermatophyta</taxon>
        <taxon>Magnoliopsida</taxon>
        <taxon>eudicotyledons</taxon>
        <taxon>Gunneridae</taxon>
        <taxon>Pentapetalae</taxon>
        <taxon>rosids</taxon>
        <taxon>malvids</taxon>
        <taxon>Brassicales</taxon>
        <taxon>Brassicaceae</taxon>
        <taxon>Brassiceae</taxon>
        <taxon>Brassica</taxon>
    </lineage>
</organism>
<dbReference type="Proteomes" id="UP000712600">
    <property type="component" value="Unassembled WGS sequence"/>
</dbReference>
<gene>
    <name evidence="1" type="ORF">F2Q69_00059705</name>
</gene>
<proteinExistence type="predicted"/>